<evidence type="ECO:0000313" key="11">
    <source>
        <dbReference type="EMBL" id="AQT43549.1"/>
    </source>
</evidence>
<sequence>MVTSAVISIQTTAAKAADVALPEAEPVEYVRVCDAYGEGYFYIPGTDTCLKLGGFIYAQAKGGDDVYARSRDERNMKTWRDEVRAHLLVATASETELGTLKTHIELRSDFDDGTDSSSSQLRFGYIELGGLHIGVDESALNTFFDYYGDFINDDVVLGGAYRTNMIQYQYAFSNGLTAMVSIEQGGDEDTDFNGTIEDYTPDVVAGLKFDQGWGSITGAGAYDAVNEAWIGKAKVNLKITDAFNVWVMGAYKDLKDKYYEDIDDEDTLIRDGRRGIRAVDSFYGTWGGKWVGWLGASYKFTPKTTGNLQLTYEGVGNTYTAVNVAYEMLPGLTVMPEVNYRKWNDVHSDLYDQDAIGGAIRIQRDF</sequence>
<gene>
    <name evidence="11" type="ORF">BBC0178_021210</name>
</gene>
<dbReference type="AlphaFoldDB" id="A0A1U9MDJ8"/>
<proteinExistence type="inferred from homology"/>
<keyword evidence="12" id="KW-1185">Reference proteome</keyword>
<evidence type="ECO:0000256" key="6">
    <source>
        <dbReference type="ARBA" id="ARBA00023065"/>
    </source>
</evidence>
<evidence type="ECO:0000313" key="12">
    <source>
        <dbReference type="Proteomes" id="UP000189660"/>
    </source>
</evidence>
<dbReference type="InterPro" id="IPR003684">
    <property type="entry name" value="Porin_alphabac"/>
</dbReference>
<dbReference type="GO" id="GO:0009279">
    <property type="term" value="C:cell outer membrane"/>
    <property type="evidence" value="ECO:0007669"/>
    <property type="project" value="UniProtKB-SubCell"/>
</dbReference>
<dbReference type="EMBL" id="CP015820">
    <property type="protein sequence ID" value="AQT43549.1"/>
    <property type="molecule type" value="Genomic_DNA"/>
</dbReference>
<comment type="function">
    <text evidence="10">Forms passive diffusion pores that allow small molecular weight hydrophilic materials across the outer membrane.</text>
</comment>
<organism evidence="11 12">
    <name type="scientific">Bartonella apihabitans</name>
    <dbReference type="NCBI Taxonomy" id="2750929"/>
    <lineage>
        <taxon>Bacteria</taxon>
        <taxon>Pseudomonadati</taxon>
        <taxon>Pseudomonadota</taxon>
        <taxon>Alphaproteobacteria</taxon>
        <taxon>Hyphomicrobiales</taxon>
        <taxon>Bartonellaceae</taxon>
        <taxon>Bartonella</taxon>
    </lineage>
</organism>
<evidence type="ECO:0000256" key="4">
    <source>
        <dbReference type="ARBA" id="ARBA00022692"/>
    </source>
</evidence>
<dbReference type="GO" id="GO:0006811">
    <property type="term" value="P:monoatomic ion transport"/>
    <property type="evidence" value="ECO:0007669"/>
    <property type="project" value="UniProtKB-KW"/>
</dbReference>
<dbReference type="GO" id="GO:0046930">
    <property type="term" value="C:pore complex"/>
    <property type="evidence" value="ECO:0007669"/>
    <property type="project" value="UniProtKB-KW"/>
</dbReference>
<dbReference type="Pfam" id="PF02530">
    <property type="entry name" value="Porin_2"/>
    <property type="match status" value="1"/>
</dbReference>
<evidence type="ECO:0000256" key="10">
    <source>
        <dbReference type="RuleBase" id="RU364005"/>
    </source>
</evidence>
<keyword evidence="8 10" id="KW-0472">Membrane</keyword>
<comment type="subcellular location">
    <subcellularLocation>
        <location evidence="10">Cell outer membrane</location>
        <topology evidence="10">Multi-pass membrane protein</topology>
    </subcellularLocation>
</comment>
<dbReference type="KEGG" id="bapa:BBC0178_021210"/>
<comment type="similarity">
    <text evidence="1 10">Belongs to the alphaproteobacteria porin family.</text>
</comment>
<evidence type="ECO:0000256" key="5">
    <source>
        <dbReference type="ARBA" id="ARBA00022729"/>
    </source>
</evidence>
<dbReference type="GO" id="GO:0015288">
    <property type="term" value="F:porin activity"/>
    <property type="evidence" value="ECO:0007669"/>
    <property type="project" value="UniProtKB-KW"/>
</dbReference>
<accession>A0A1U9MDJ8</accession>
<evidence type="ECO:0000256" key="2">
    <source>
        <dbReference type="ARBA" id="ARBA00022448"/>
    </source>
</evidence>
<comment type="domain">
    <text evidence="10">Consists of 16-stranded beta-barrel sheets, with large surface-exposed loops, that form a transmembrane pore at the center of each barrel. The pore is partially ocluded by a peptide loop that folds into the pore lumen.</text>
</comment>
<keyword evidence="5" id="KW-0732">Signal</keyword>
<reference evidence="11 12" key="1">
    <citation type="submission" date="2016-11" db="EMBL/GenBank/DDBJ databases">
        <title>Comparative genomics of Bartonella apis.</title>
        <authorList>
            <person name="Engel P."/>
        </authorList>
    </citation>
    <scope>NUCLEOTIDE SEQUENCE [LARGE SCALE GENOMIC DNA]</scope>
    <source>
        <strain evidence="11 12">BBC0178</strain>
    </source>
</reference>
<keyword evidence="2 10" id="KW-0813">Transport</keyword>
<keyword evidence="4 10" id="KW-0812">Transmembrane</keyword>
<evidence type="ECO:0000256" key="8">
    <source>
        <dbReference type="ARBA" id="ARBA00023136"/>
    </source>
</evidence>
<keyword evidence="9 10" id="KW-0998">Cell outer membrane</keyword>
<keyword evidence="3 10" id="KW-1134">Transmembrane beta strand</keyword>
<dbReference type="Proteomes" id="UP000189660">
    <property type="component" value="Chromosome"/>
</dbReference>
<dbReference type="SUPFAM" id="SSF56935">
    <property type="entry name" value="Porins"/>
    <property type="match status" value="1"/>
</dbReference>
<evidence type="ECO:0000256" key="7">
    <source>
        <dbReference type="ARBA" id="ARBA00023114"/>
    </source>
</evidence>
<dbReference type="RefSeq" id="WP_225868319.1">
    <property type="nucleotide sequence ID" value="NZ_CP015820.1"/>
</dbReference>
<protein>
    <recommendedName>
        <fullName evidence="10">Porin</fullName>
    </recommendedName>
</protein>
<evidence type="ECO:0000256" key="9">
    <source>
        <dbReference type="ARBA" id="ARBA00023237"/>
    </source>
</evidence>
<evidence type="ECO:0000256" key="3">
    <source>
        <dbReference type="ARBA" id="ARBA00022452"/>
    </source>
</evidence>
<keyword evidence="6 10" id="KW-0406">Ion transport</keyword>
<name>A0A1U9MDJ8_9HYPH</name>
<keyword evidence="7 10" id="KW-0626">Porin</keyword>
<evidence type="ECO:0000256" key="1">
    <source>
        <dbReference type="ARBA" id="ARBA00009521"/>
    </source>
</evidence>